<organism evidence="1 2">
    <name type="scientific">Colletotrichum asianum</name>
    <dbReference type="NCBI Taxonomy" id="702518"/>
    <lineage>
        <taxon>Eukaryota</taxon>
        <taxon>Fungi</taxon>
        <taxon>Dikarya</taxon>
        <taxon>Ascomycota</taxon>
        <taxon>Pezizomycotina</taxon>
        <taxon>Sordariomycetes</taxon>
        <taxon>Hypocreomycetidae</taxon>
        <taxon>Glomerellales</taxon>
        <taxon>Glomerellaceae</taxon>
        <taxon>Colletotrichum</taxon>
        <taxon>Colletotrichum gloeosporioides species complex</taxon>
    </lineage>
</organism>
<comment type="caution">
    <text evidence="1">The sequence shown here is derived from an EMBL/GenBank/DDBJ whole genome shotgun (WGS) entry which is preliminary data.</text>
</comment>
<evidence type="ECO:0000313" key="1">
    <source>
        <dbReference type="EMBL" id="KAF0330902.1"/>
    </source>
</evidence>
<dbReference type="AlphaFoldDB" id="A0A8H3WU07"/>
<dbReference type="EMBL" id="WOWK01000005">
    <property type="protein sequence ID" value="KAF0330902.1"/>
    <property type="molecule type" value="Genomic_DNA"/>
</dbReference>
<sequence length="82" mass="9021">MCVSVCCVRQMRVRPAHPPPPPLQPGTRQMPSLPPCRGRWSPALLRVLCTIFLTCAASYGRCVWCAWGAAPIRRPLIVHAAS</sequence>
<protein>
    <submittedName>
        <fullName evidence="1">Uncharacterized protein</fullName>
    </submittedName>
</protein>
<keyword evidence="2" id="KW-1185">Reference proteome</keyword>
<gene>
    <name evidence="1" type="ORF">GQ607_001771</name>
</gene>
<reference evidence="1 2" key="1">
    <citation type="submission" date="2019-12" db="EMBL/GenBank/DDBJ databases">
        <title>A genome sequence resource for the geographically widespread anthracnose pathogen Colletotrichum asianum.</title>
        <authorList>
            <person name="Meng Y."/>
        </authorList>
    </citation>
    <scope>NUCLEOTIDE SEQUENCE [LARGE SCALE GENOMIC DNA]</scope>
    <source>
        <strain evidence="1 2">ICMP 18580</strain>
    </source>
</reference>
<accession>A0A8H3WU07</accession>
<dbReference type="Proteomes" id="UP000434172">
    <property type="component" value="Unassembled WGS sequence"/>
</dbReference>
<proteinExistence type="predicted"/>
<evidence type="ECO:0000313" key="2">
    <source>
        <dbReference type="Proteomes" id="UP000434172"/>
    </source>
</evidence>
<name>A0A8H3WU07_9PEZI</name>